<organism evidence="6 7">
    <name type="scientific">Nannocystis punicea</name>
    <dbReference type="NCBI Taxonomy" id="2995304"/>
    <lineage>
        <taxon>Bacteria</taxon>
        <taxon>Pseudomonadati</taxon>
        <taxon>Myxococcota</taxon>
        <taxon>Polyangia</taxon>
        <taxon>Nannocystales</taxon>
        <taxon>Nannocystaceae</taxon>
        <taxon>Nannocystis</taxon>
    </lineage>
</organism>
<feature type="region of interest" description="Disordered" evidence="4">
    <location>
        <begin position="115"/>
        <end position="134"/>
    </location>
</feature>
<reference evidence="6" key="1">
    <citation type="submission" date="2022-11" db="EMBL/GenBank/DDBJ databases">
        <title>Minimal conservation of predation-associated metabolite biosynthetic gene clusters underscores biosynthetic potential of Myxococcota including descriptions for ten novel species: Archangium lansinium sp. nov., Myxococcus landrumus sp. nov., Nannocystis bai.</title>
        <authorList>
            <person name="Ahearne A."/>
            <person name="Stevens C."/>
            <person name="Dowd S."/>
        </authorList>
    </citation>
    <scope>NUCLEOTIDE SEQUENCE</scope>
    <source>
        <strain evidence="6">Fl3</strain>
    </source>
</reference>
<proteinExistence type="predicted"/>
<dbReference type="Proteomes" id="UP001164459">
    <property type="component" value="Chromosome"/>
</dbReference>
<keyword evidence="7" id="KW-1185">Reference proteome</keyword>
<dbReference type="SUPFAM" id="SSF55136">
    <property type="entry name" value="Probable bacterial effector-binding domain"/>
    <property type="match status" value="1"/>
</dbReference>
<accession>A0ABY7H697</accession>
<protein>
    <submittedName>
        <fullName evidence="6">AraC family transcriptional regulator</fullName>
    </submittedName>
</protein>
<keyword evidence="3" id="KW-0804">Transcription</keyword>
<dbReference type="InterPro" id="IPR018060">
    <property type="entry name" value="HTH_AraC"/>
</dbReference>
<feature type="domain" description="HTH araC/xylS-type" evidence="5">
    <location>
        <begin position="16"/>
        <end position="115"/>
    </location>
</feature>
<evidence type="ECO:0000256" key="3">
    <source>
        <dbReference type="ARBA" id="ARBA00023163"/>
    </source>
</evidence>
<dbReference type="EMBL" id="CP114040">
    <property type="protein sequence ID" value="WAS94806.1"/>
    <property type="molecule type" value="Genomic_DNA"/>
</dbReference>
<evidence type="ECO:0000256" key="1">
    <source>
        <dbReference type="ARBA" id="ARBA00023015"/>
    </source>
</evidence>
<dbReference type="PROSITE" id="PS01124">
    <property type="entry name" value="HTH_ARAC_FAMILY_2"/>
    <property type="match status" value="1"/>
</dbReference>
<evidence type="ECO:0000259" key="5">
    <source>
        <dbReference type="PROSITE" id="PS01124"/>
    </source>
</evidence>
<dbReference type="Gene3D" id="1.10.10.60">
    <property type="entry name" value="Homeodomain-like"/>
    <property type="match status" value="2"/>
</dbReference>
<gene>
    <name evidence="6" type="ORF">O0S08_01485</name>
</gene>
<dbReference type="InterPro" id="IPR009057">
    <property type="entry name" value="Homeodomain-like_sf"/>
</dbReference>
<keyword evidence="2" id="KW-0238">DNA-binding</keyword>
<evidence type="ECO:0000256" key="4">
    <source>
        <dbReference type="SAM" id="MobiDB-lite"/>
    </source>
</evidence>
<dbReference type="RefSeq" id="WP_269037141.1">
    <property type="nucleotide sequence ID" value="NZ_CP114040.1"/>
</dbReference>
<evidence type="ECO:0000313" key="6">
    <source>
        <dbReference type="EMBL" id="WAS94806.1"/>
    </source>
</evidence>
<dbReference type="InterPro" id="IPR050204">
    <property type="entry name" value="AraC_XylS_family_regulators"/>
</dbReference>
<keyword evidence="1" id="KW-0805">Transcription regulation</keyword>
<evidence type="ECO:0000313" key="7">
    <source>
        <dbReference type="Proteomes" id="UP001164459"/>
    </source>
</evidence>
<dbReference type="InterPro" id="IPR011256">
    <property type="entry name" value="Reg_factor_effector_dom_sf"/>
</dbReference>
<evidence type="ECO:0000256" key="2">
    <source>
        <dbReference type="ARBA" id="ARBA00023125"/>
    </source>
</evidence>
<dbReference type="SUPFAM" id="SSF46689">
    <property type="entry name" value="Homeodomain-like"/>
    <property type="match status" value="2"/>
</dbReference>
<sequence>MSRPYAVGPEARVALGTLLLELQDSLDEAWTVEKMAARAGYDPSHFARAFQAVVGQPPLRWLRTLRLERAAHDLVFAPGKALEVIAAESGYASHEAFRRAFVRAFEVPPSAMRRRPRGLRGAVPRPQGGLQGRPEGLLSAPEIVRFGPLSSAVTVVAARFDDAAIAEAWRRLYALESPAAAWELAAASPPWGFINHKAAGRPREYRCIRFGYGERPPPGFSPWRMQAGWFARFRYEGAMAGIHDLMTWIFRDWLPGSALRWRFAPVVTLFDPSVWHASRFERSRCVVHVPVQRLGG</sequence>
<dbReference type="SMART" id="SM00342">
    <property type="entry name" value="HTH_ARAC"/>
    <property type="match status" value="1"/>
</dbReference>
<dbReference type="PANTHER" id="PTHR46796:SF7">
    <property type="entry name" value="ARAC FAMILY TRANSCRIPTIONAL REGULATOR"/>
    <property type="match status" value="1"/>
</dbReference>
<dbReference type="Pfam" id="PF12833">
    <property type="entry name" value="HTH_18"/>
    <property type="match status" value="1"/>
</dbReference>
<dbReference type="PANTHER" id="PTHR46796">
    <property type="entry name" value="HTH-TYPE TRANSCRIPTIONAL ACTIVATOR RHAS-RELATED"/>
    <property type="match status" value="1"/>
</dbReference>
<dbReference type="Gene3D" id="3.20.80.10">
    <property type="entry name" value="Regulatory factor, effector binding domain"/>
    <property type="match status" value="1"/>
</dbReference>
<name>A0ABY7H697_9BACT</name>
<dbReference type="PROSITE" id="PS00041">
    <property type="entry name" value="HTH_ARAC_FAMILY_1"/>
    <property type="match status" value="1"/>
</dbReference>
<dbReference type="InterPro" id="IPR018062">
    <property type="entry name" value="HTH_AraC-typ_CS"/>
</dbReference>